<keyword evidence="5" id="KW-0067">ATP-binding</keyword>
<dbReference type="InterPro" id="IPR055367">
    <property type="entry name" value="WH4_Lhr"/>
</dbReference>
<keyword evidence="8" id="KW-0413">Isomerase</keyword>
<dbReference type="PROSITE" id="PS51194">
    <property type="entry name" value="HELICASE_CTER"/>
    <property type="match status" value="1"/>
</dbReference>
<evidence type="ECO:0000259" key="11">
    <source>
        <dbReference type="PROSITE" id="PS51194"/>
    </source>
</evidence>
<name>A0ABR4YYA2_9MYCO</name>
<dbReference type="SMART" id="SM00487">
    <property type="entry name" value="DEXDc"/>
    <property type="match status" value="1"/>
</dbReference>
<dbReference type="InterPro" id="IPR055369">
    <property type="entry name" value="WH2_Lhr"/>
</dbReference>
<feature type="domain" description="Helicase ATP-binding" evidence="10">
    <location>
        <begin position="35"/>
        <end position="226"/>
    </location>
</feature>
<dbReference type="Pfam" id="PF08494">
    <property type="entry name" value="DEAD_assoc"/>
    <property type="match status" value="1"/>
</dbReference>
<evidence type="ECO:0000313" key="13">
    <source>
        <dbReference type="Proteomes" id="UP000031004"/>
    </source>
</evidence>
<dbReference type="InterPro" id="IPR011545">
    <property type="entry name" value="DEAD/DEAH_box_helicase_dom"/>
</dbReference>
<sequence length="1504" mass="161528">MTTTPADPLARFSALTREWFTAAFPAPTAAQAQAWSAIAGGDNTLVIAPTGSGKTLAAFLWAIDELAQLPSAPRPGTRVLYVSPLKALAVDVERNLRTPLTGITRVAERHGVPAPSISVGVRSGDTTPSQRRAMLSKPPDILITTPESLFLMLTSAARETLASVQTVIVDEVHAVAATKRGAHLALSLERLDQLLDKPAQRIGLSATVRPPEEVARFLSGQAPTTIVAPPSGKTFDLSVQVPVPDMANLDNNSIWPDVEERIVDLIEAHQSSIVFANSRRLAERLTSRLNEIHAERVGLEQSLDHNPQVGGGAPAQLMASGQANGAPTLLARAHHGSVSKEQRAQVEDDLKSGRLRAVVATSSLELGIDMGAVDLVIQVESPPSVASGLQRIGRAGHQVGEISQGVLFPKHRTDLIGCAVAVQRMRSGDIETMHVPANPLDVLAQHTVAAAALEPVDADAWFDAVRRSAPFATLPRSAFEATLDLLSGKYPSTEFAELRPRLVYDRDTGTLTGRPGAQRLAVTSGGAIPDRGLFTVYLATDSEKPSRVGELDEEMVYESRPGDVISLGATSWRITEITHDRVLVIPAPGQPARLPFWRGDSVGRPAELGAAVGAFTGELAALGRAEFDERCQTMGFAGFATDNLHQLLHDQRDATGVVPSDSTFVVERFRDELGDWRVILHSPYGLRVHGPLALAVGRRLRERYGIDEKPTASDDGIIVRLPDSGENPPGADLFVFDADEIEPIVTAEVGGSALFASRFRECAARALLLPRRHPGKRSPLWHQRQRAAQLLDIARKYPDFPIVLETVRECLQDVYDVPALTELMRRVAQRRLRLVEVETAVPSPFAASLLFGYVGAFMYEGDSPLAERRAAALALDTVLLSELLGRVELRELLDPAVIASTSAQLQHLTEERAARDAEAVTDLLRMLGPLTEPEIAARATTDAVGGWLDGLQAAKRALPVTYAGQTWWAAVEDIGLLRDGVGAPVPVGVPAAFTESVDDPLGDLIGRYARTHGPFTTAEVASRFGLGLRVTADVLGRMAVDGRMVRGEFVDDLPGDQWCDTEVLRILRRRSLAALRAQVEPVSTAAYGRFLPSWQHMGSTHSTGTDGLASVIEQLAGVLIPASALESLVFGQRVRDYQPAMLDELLASGEVMWSGAGQIGGSDGWVSFHLAETAPLTLPAPAEIEFTDTHRAIMETLGHGGAYFFRQLTDQAGESELKNALWELIWAGWVTGDTFAPVRAMLSGPRRSGTPAHRQRQRPPRLSRYSVARPHSRAADPMVSGRWSALPGVEPDSTVRAHFQAELLLNRHGVLTKGAAAAEGVPGGFATLYKVLSAFEDAGRCQRGYFVESLGGAQFAAASTVDRLRSYLDGVDPQRPEYHAVMLAATDPANPYGAALAWPASAEDSHRPGRKAGALVALVDGQLVWFLERGGRTLLSFTSDPDTQRAAAGALADLVSAGRMPSLLVERINGVAVLDPGFDADRAAVQDALTGAGFSRTPRGLRLR</sequence>
<dbReference type="InterPro" id="IPR003593">
    <property type="entry name" value="AAA+_ATPase"/>
</dbReference>
<keyword evidence="13" id="KW-1185">Reference proteome</keyword>
<protein>
    <submittedName>
        <fullName evidence="12">ATP-dependent helicase</fullName>
    </submittedName>
</protein>
<feature type="domain" description="Helicase C-terminal" evidence="11">
    <location>
        <begin position="257"/>
        <end position="441"/>
    </location>
</feature>
<dbReference type="InterPro" id="IPR045628">
    <property type="entry name" value="Lhr_WH_dom"/>
</dbReference>
<accession>A0ABR4YYA2</accession>
<dbReference type="Proteomes" id="UP000031004">
    <property type="component" value="Unassembled WGS sequence"/>
</dbReference>
<evidence type="ECO:0000259" key="10">
    <source>
        <dbReference type="PROSITE" id="PS51192"/>
    </source>
</evidence>
<feature type="region of interest" description="Disordered" evidence="9">
    <location>
        <begin position="1242"/>
        <end position="1269"/>
    </location>
</feature>
<dbReference type="RefSeq" id="WP_039317400.1">
    <property type="nucleotide sequence ID" value="NZ_JTLZ01000004.1"/>
</dbReference>
<dbReference type="SMART" id="SM00490">
    <property type="entry name" value="HELICc"/>
    <property type="match status" value="1"/>
</dbReference>
<evidence type="ECO:0000256" key="8">
    <source>
        <dbReference type="ARBA" id="ARBA00023235"/>
    </source>
</evidence>
<evidence type="ECO:0000256" key="3">
    <source>
        <dbReference type="ARBA" id="ARBA00022801"/>
    </source>
</evidence>
<dbReference type="InterPro" id="IPR014001">
    <property type="entry name" value="Helicase_ATP-bd"/>
</dbReference>
<dbReference type="SUPFAM" id="SSF52540">
    <property type="entry name" value="P-loop containing nucleoside triphosphate hydrolases"/>
    <property type="match status" value="1"/>
</dbReference>
<dbReference type="Pfam" id="PF00271">
    <property type="entry name" value="Helicase_C"/>
    <property type="match status" value="1"/>
</dbReference>
<dbReference type="Pfam" id="PF23235">
    <property type="entry name" value="WHD_3rd_Lhr"/>
    <property type="match status" value="1"/>
</dbReference>
<dbReference type="SMART" id="SM00382">
    <property type="entry name" value="AAA"/>
    <property type="match status" value="1"/>
</dbReference>
<keyword evidence="4 12" id="KW-0347">Helicase</keyword>
<dbReference type="InterPro" id="IPR055368">
    <property type="entry name" value="WH3_Lhr"/>
</dbReference>
<proteinExistence type="predicted"/>
<dbReference type="Pfam" id="PF23234">
    <property type="entry name" value="WHD_4th_Lhr"/>
    <property type="match status" value="1"/>
</dbReference>
<keyword evidence="2" id="KW-0227">DNA damage</keyword>
<dbReference type="EMBL" id="JTLZ01000004">
    <property type="protein sequence ID" value="KHO27183.1"/>
    <property type="molecule type" value="Genomic_DNA"/>
</dbReference>
<evidence type="ECO:0000313" key="12">
    <source>
        <dbReference type="EMBL" id="KHO27183.1"/>
    </source>
</evidence>
<dbReference type="PANTHER" id="PTHR47962:SF5">
    <property type="entry name" value="ATP-DEPENDENT HELICASE LHR-RELATED"/>
    <property type="match status" value="1"/>
</dbReference>
<keyword evidence="3" id="KW-0378">Hydrolase</keyword>
<evidence type="ECO:0000256" key="2">
    <source>
        <dbReference type="ARBA" id="ARBA00022763"/>
    </source>
</evidence>
<dbReference type="Pfam" id="PF19306">
    <property type="entry name" value="WHD_Lhr"/>
    <property type="match status" value="1"/>
</dbReference>
<dbReference type="InterPro" id="IPR013701">
    <property type="entry name" value="Lhr-like_DEAD/DEAH_assoc"/>
</dbReference>
<dbReference type="GO" id="GO:0004386">
    <property type="term" value="F:helicase activity"/>
    <property type="evidence" value="ECO:0007669"/>
    <property type="project" value="UniProtKB-KW"/>
</dbReference>
<dbReference type="InterPro" id="IPR027417">
    <property type="entry name" value="P-loop_NTPase"/>
</dbReference>
<dbReference type="NCBIfam" id="NF007284">
    <property type="entry name" value="PRK09751.1"/>
    <property type="match status" value="1"/>
</dbReference>
<evidence type="ECO:0000256" key="4">
    <source>
        <dbReference type="ARBA" id="ARBA00022806"/>
    </source>
</evidence>
<dbReference type="PROSITE" id="PS51192">
    <property type="entry name" value="HELICASE_ATP_BIND_1"/>
    <property type="match status" value="1"/>
</dbReference>
<evidence type="ECO:0000256" key="9">
    <source>
        <dbReference type="SAM" id="MobiDB-lite"/>
    </source>
</evidence>
<dbReference type="CDD" id="cd17922">
    <property type="entry name" value="DEXHc_LHR-like"/>
    <property type="match status" value="1"/>
</dbReference>
<organism evidence="12 13">
    <name type="scientific">Mycolicibacterium setense</name>
    <dbReference type="NCBI Taxonomy" id="431269"/>
    <lineage>
        <taxon>Bacteria</taxon>
        <taxon>Bacillati</taxon>
        <taxon>Actinomycetota</taxon>
        <taxon>Actinomycetes</taxon>
        <taxon>Mycobacteriales</taxon>
        <taxon>Mycobacteriaceae</taxon>
        <taxon>Mycolicibacterium</taxon>
    </lineage>
</organism>
<keyword evidence="1" id="KW-0547">Nucleotide-binding</keyword>
<dbReference type="Pfam" id="PF23236">
    <property type="entry name" value="WHD_2nd_Lhr"/>
    <property type="match status" value="1"/>
</dbReference>
<evidence type="ECO:0000256" key="1">
    <source>
        <dbReference type="ARBA" id="ARBA00022741"/>
    </source>
</evidence>
<dbReference type="CDD" id="cd18796">
    <property type="entry name" value="SF2_C_LHR"/>
    <property type="match status" value="1"/>
</dbReference>
<evidence type="ECO:0000256" key="6">
    <source>
        <dbReference type="ARBA" id="ARBA00023125"/>
    </source>
</evidence>
<keyword evidence="6" id="KW-0238">DNA-binding</keyword>
<reference evidence="12 13" key="1">
    <citation type="submission" date="2014-11" db="EMBL/GenBank/DDBJ databases">
        <title>Mycobacterium setense Manresensis Genome.</title>
        <authorList>
            <person name="Rech G."/>
            <person name="Sumoy L."/>
        </authorList>
    </citation>
    <scope>NUCLEOTIDE SEQUENCE [LARGE SCALE GENOMIC DNA]</scope>
    <source>
        <strain evidence="12 13">Manresensis</strain>
    </source>
</reference>
<evidence type="ECO:0000256" key="7">
    <source>
        <dbReference type="ARBA" id="ARBA00023204"/>
    </source>
</evidence>
<dbReference type="InterPro" id="IPR052511">
    <property type="entry name" value="ATP-dep_Helicase"/>
</dbReference>
<dbReference type="Gene3D" id="3.40.50.300">
    <property type="entry name" value="P-loop containing nucleotide triphosphate hydrolases"/>
    <property type="match status" value="2"/>
</dbReference>
<comment type="caution">
    <text evidence="12">The sequence shown here is derived from an EMBL/GenBank/DDBJ whole genome shotgun (WGS) entry which is preliminary data.</text>
</comment>
<evidence type="ECO:0000256" key="5">
    <source>
        <dbReference type="ARBA" id="ARBA00022840"/>
    </source>
</evidence>
<dbReference type="PANTHER" id="PTHR47962">
    <property type="entry name" value="ATP-DEPENDENT HELICASE LHR-RELATED-RELATED"/>
    <property type="match status" value="1"/>
</dbReference>
<gene>
    <name evidence="12" type="ORF">QQ44_06650</name>
</gene>
<keyword evidence="7" id="KW-0234">DNA repair</keyword>
<dbReference type="Pfam" id="PF00270">
    <property type="entry name" value="DEAD"/>
    <property type="match status" value="1"/>
</dbReference>
<dbReference type="InterPro" id="IPR001650">
    <property type="entry name" value="Helicase_C-like"/>
</dbReference>